<reference evidence="5 6" key="1">
    <citation type="journal article" date="2014" name="Nat. Commun.">
        <title>Klebsormidium flaccidum genome reveals primary factors for plant terrestrial adaptation.</title>
        <authorList>
            <person name="Hori K."/>
            <person name="Maruyama F."/>
            <person name="Fujisawa T."/>
            <person name="Togashi T."/>
            <person name="Yamamoto N."/>
            <person name="Seo M."/>
            <person name="Sato S."/>
            <person name="Yamada T."/>
            <person name="Mori H."/>
            <person name="Tajima N."/>
            <person name="Moriyama T."/>
            <person name="Ikeuchi M."/>
            <person name="Watanabe M."/>
            <person name="Wada H."/>
            <person name="Kobayashi K."/>
            <person name="Saito M."/>
            <person name="Masuda T."/>
            <person name="Sasaki-Sekimoto Y."/>
            <person name="Mashiguchi K."/>
            <person name="Awai K."/>
            <person name="Shimojima M."/>
            <person name="Masuda S."/>
            <person name="Iwai M."/>
            <person name="Nobusawa T."/>
            <person name="Narise T."/>
            <person name="Kondo S."/>
            <person name="Saito H."/>
            <person name="Sato R."/>
            <person name="Murakawa M."/>
            <person name="Ihara Y."/>
            <person name="Oshima-Yamada Y."/>
            <person name="Ohtaka K."/>
            <person name="Satoh M."/>
            <person name="Sonobe K."/>
            <person name="Ishii M."/>
            <person name="Ohtani R."/>
            <person name="Kanamori-Sato M."/>
            <person name="Honoki R."/>
            <person name="Miyazaki D."/>
            <person name="Mochizuki H."/>
            <person name="Umetsu J."/>
            <person name="Higashi K."/>
            <person name="Shibata D."/>
            <person name="Kamiya Y."/>
            <person name="Sato N."/>
            <person name="Nakamura Y."/>
            <person name="Tabata S."/>
            <person name="Ida S."/>
            <person name="Kurokawa K."/>
            <person name="Ohta H."/>
        </authorList>
    </citation>
    <scope>NUCLEOTIDE SEQUENCE [LARGE SCALE GENOMIC DNA]</scope>
    <source>
        <strain evidence="5 6">NIES-2285</strain>
    </source>
</reference>
<dbReference type="Proteomes" id="UP000054558">
    <property type="component" value="Unassembled WGS sequence"/>
</dbReference>
<organism evidence="5 6">
    <name type="scientific">Klebsormidium nitens</name>
    <name type="common">Green alga</name>
    <name type="synonym">Ulothrix nitens</name>
    <dbReference type="NCBI Taxonomy" id="105231"/>
    <lineage>
        <taxon>Eukaryota</taxon>
        <taxon>Viridiplantae</taxon>
        <taxon>Streptophyta</taxon>
        <taxon>Klebsormidiophyceae</taxon>
        <taxon>Klebsormidiales</taxon>
        <taxon>Klebsormidiaceae</taxon>
        <taxon>Klebsormidium</taxon>
    </lineage>
</organism>
<dbReference type="GO" id="GO:0016491">
    <property type="term" value="F:oxidoreductase activity"/>
    <property type="evidence" value="ECO:0000318"/>
    <property type="project" value="GO_Central"/>
</dbReference>
<evidence type="ECO:0000256" key="1">
    <source>
        <dbReference type="ARBA" id="ARBA00006484"/>
    </source>
</evidence>
<dbReference type="SUPFAM" id="SSF51735">
    <property type="entry name" value="NAD(P)-binding Rossmann-fold domains"/>
    <property type="match status" value="1"/>
</dbReference>
<proteinExistence type="inferred from homology"/>
<gene>
    <name evidence="5" type="ORF">KFL_003950150</name>
</gene>
<evidence type="ECO:0000256" key="3">
    <source>
        <dbReference type="ARBA" id="ARBA00023002"/>
    </source>
</evidence>
<dbReference type="InterPro" id="IPR036291">
    <property type="entry name" value="NAD(P)-bd_dom_sf"/>
</dbReference>
<dbReference type="PANTHER" id="PTHR43963:SF6">
    <property type="entry name" value="CHAIN DEHYDROGENASE FAMILY PROTEIN, PUTATIVE (AFU_ORTHOLOGUE AFUA_3G15350)-RELATED"/>
    <property type="match status" value="1"/>
</dbReference>
<dbReference type="Gene3D" id="3.40.50.720">
    <property type="entry name" value="NAD(P)-binding Rossmann-like Domain"/>
    <property type="match status" value="1"/>
</dbReference>
<keyword evidence="2" id="KW-0521">NADP</keyword>
<dbReference type="PANTHER" id="PTHR43963">
    <property type="entry name" value="CARBONYL REDUCTASE 1-RELATED"/>
    <property type="match status" value="1"/>
</dbReference>
<dbReference type="InterPro" id="IPR002347">
    <property type="entry name" value="SDR_fam"/>
</dbReference>
<sequence length="398" mass="42899">MASSLSAAAQPCCFLETGSFLSRSGKSEARRGNLFPAHVSAGLGAFGSVISAEGQPFIRLREGREARLWRSSRRVIRVVAQVGSAPAKTATPAESDRWWSSDTIAVVTGGSKSSIGLEIVRKLSKEGVKIIFTSRSDKTGREALEKLRSEGVDSVEFHELDITNQQSIDDFASWLQQKHGGLDILVNNAGVMVISAIGQPASYDVVKLNFDVNYYGTKRLTEKLLPLLRNNPAGARVVNVCSRMGALKNIGPKLQPRISDPDLTFEDLDALVAKYLDDLKAGRPVDEGWNKSAYANSKVAEAAYTRILARDIEAAAGGKPVLVNAVCPGFCRTDLGNPHPEKKGDFRTALSLTFFRTARDIVAPKSAEEGADTPAWVALAPPNSANGAFFSDREDVGY</sequence>
<keyword evidence="3" id="KW-0560">Oxidoreductase</keyword>
<dbReference type="STRING" id="105231.A0A1Y1IIP0"/>
<accession>A0A1Y1IIP0</accession>
<dbReference type="OrthoDB" id="1933717at2759"/>
<dbReference type="PRINTS" id="PR00080">
    <property type="entry name" value="SDRFAMILY"/>
</dbReference>
<comment type="similarity">
    <text evidence="1 4">Belongs to the short-chain dehydrogenases/reductases (SDR) family.</text>
</comment>
<dbReference type="AlphaFoldDB" id="A0A1Y1IIP0"/>
<protein>
    <submittedName>
        <fullName evidence="5">NAD(P)-binding Rossmann-fold superfamily protein</fullName>
    </submittedName>
</protein>
<name>A0A1Y1IIP0_KLENI</name>
<evidence type="ECO:0000256" key="4">
    <source>
        <dbReference type="RuleBase" id="RU000363"/>
    </source>
</evidence>
<dbReference type="OMA" id="FYFYMST"/>
<dbReference type="EMBL" id="DF237344">
    <property type="protein sequence ID" value="GAQ88038.1"/>
    <property type="molecule type" value="Genomic_DNA"/>
</dbReference>
<evidence type="ECO:0000313" key="5">
    <source>
        <dbReference type="EMBL" id="GAQ88038.1"/>
    </source>
</evidence>
<keyword evidence="6" id="KW-1185">Reference proteome</keyword>
<dbReference type="Pfam" id="PF00106">
    <property type="entry name" value="adh_short"/>
    <property type="match status" value="1"/>
</dbReference>
<evidence type="ECO:0000256" key="2">
    <source>
        <dbReference type="ARBA" id="ARBA00022857"/>
    </source>
</evidence>
<evidence type="ECO:0000313" key="6">
    <source>
        <dbReference type="Proteomes" id="UP000054558"/>
    </source>
</evidence>
<dbReference type="PRINTS" id="PR00081">
    <property type="entry name" value="GDHRDH"/>
</dbReference>